<dbReference type="RefSeq" id="WP_143147490.1">
    <property type="nucleotide sequence ID" value="NZ_FNXB01000031.1"/>
</dbReference>
<evidence type="ECO:0000313" key="3">
    <source>
        <dbReference type="Proteomes" id="UP000183063"/>
    </source>
</evidence>
<proteinExistence type="predicted"/>
<sequence length="100" mass="10841">MKAFLLTTLHVIRDGVVARTLAIGLPPSAASDSRKGPEGAVAVLVILIGRVAVRLHRHCPPSTISPSLHFSRRCRWIAPVKPSTTLERHHRSISGRLVGI</sequence>
<reference evidence="1" key="3">
    <citation type="submission" date="2016-10" db="EMBL/GenBank/DDBJ databases">
        <authorList>
            <person name="de Groot N.N."/>
        </authorList>
    </citation>
    <scope>NUCLEOTIDE SEQUENCE [LARGE SCALE GENOMIC DNA]</scope>
    <source>
        <strain evidence="1">CCBAU85039</strain>
    </source>
</reference>
<dbReference type="AlphaFoldDB" id="A0A1H8MTI8"/>
<reference evidence="2 4" key="2">
    <citation type="submission" date="2016-10" db="EMBL/GenBank/DDBJ databases">
        <authorList>
            <person name="Varghese N."/>
            <person name="Submissions S."/>
        </authorList>
    </citation>
    <scope>NUCLEOTIDE SEQUENCE [LARGE SCALE GENOMIC DNA]</scope>
    <source>
        <strain evidence="2 4">CGMCC 1.7071</strain>
    </source>
</reference>
<keyword evidence="4" id="KW-1185">Reference proteome</keyword>
<protein>
    <submittedName>
        <fullName evidence="1">Uncharacterized protein</fullName>
    </submittedName>
</protein>
<gene>
    <name evidence="1" type="ORF">RTCCBAU85039_4686</name>
    <name evidence="2" type="ORF">SAMN05216228_101356</name>
</gene>
<dbReference type="Proteomes" id="UP000183063">
    <property type="component" value="Unassembled WGS sequence"/>
</dbReference>
<evidence type="ECO:0000313" key="2">
    <source>
        <dbReference type="EMBL" id="SEO20667.1"/>
    </source>
</evidence>
<accession>A0A1H8MTI8</accession>
<dbReference type="Proteomes" id="UP000198939">
    <property type="component" value="Unassembled WGS sequence"/>
</dbReference>
<organism evidence="1 3">
    <name type="scientific">Rhizobium tibeticum</name>
    <dbReference type="NCBI Taxonomy" id="501024"/>
    <lineage>
        <taxon>Bacteria</taxon>
        <taxon>Pseudomonadati</taxon>
        <taxon>Pseudomonadota</taxon>
        <taxon>Alphaproteobacteria</taxon>
        <taxon>Hyphomicrobiales</taxon>
        <taxon>Rhizobiaceae</taxon>
        <taxon>Rhizobium/Agrobacterium group</taxon>
        <taxon>Rhizobium</taxon>
    </lineage>
</organism>
<dbReference type="EMBL" id="FNXB01000031">
    <property type="protein sequence ID" value="SEI11567.1"/>
    <property type="molecule type" value="Genomic_DNA"/>
</dbReference>
<evidence type="ECO:0000313" key="4">
    <source>
        <dbReference type="Proteomes" id="UP000198939"/>
    </source>
</evidence>
<evidence type="ECO:0000313" key="1">
    <source>
        <dbReference type="EMBL" id="SEI11567.1"/>
    </source>
</evidence>
<dbReference type="EMBL" id="FOCV01000013">
    <property type="protein sequence ID" value="SEO20667.1"/>
    <property type="molecule type" value="Genomic_DNA"/>
</dbReference>
<dbReference type="STRING" id="501024.RTCCBAU85039_4686"/>
<name>A0A1H8MTI8_9HYPH</name>
<reference evidence="3" key="1">
    <citation type="submission" date="2016-10" db="EMBL/GenBank/DDBJ databases">
        <authorList>
            <person name="Wibberg D."/>
        </authorList>
    </citation>
    <scope>NUCLEOTIDE SEQUENCE [LARGE SCALE GENOMIC DNA]</scope>
</reference>